<feature type="chain" id="PRO_5045730888" evidence="1">
    <location>
        <begin position="27"/>
        <end position="127"/>
    </location>
</feature>
<organism evidence="2 3">
    <name type="scientific">Nonomuraea purpurea</name>
    <dbReference type="NCBI Taxonomy" id="1849276"/>
    <lineage>
        <taxon>Bacteria</taxon>
        <taxon>Bacillati</taxon>
        <taxon>Actinomycetota</taxon>
        <taxon>Actinomycetes</taxon>
        <taxon>Streptosporangiales</taxon>
        <taxon>Streptosporangiaceae</taxon>
        <taxon>Nonomuraea</taxon>
    </lineage>
</organism>
<name>A0ABV8GLU4_9ACTN</name>
<evidence type="ECO:0000256" key="1">
    <source>
        <dbReference type="SAM" id="SignalP"/>
    </source>
</evidence>
<evidence type="ECO:0000313" key="3">
    <source>
        <dbReference type="Proteomes" id="UP001595851"/>
    </source>
</evidence>
<dbReference type="Proteomes" id="UP001595851">
    <property type="component" value="Unassembled WGS sequence"/>
</dbReference>
<gene>
    <name evidence="2" type="ORF">ACFOY2_41890</name>
</gene>
<reference evidence="3" key="1">
    <citation type="journal article" date="2019" name="Int. J. Syst. Evol. Microbiol.">
        <title>The Global Catalogue of Microorganisms (GCM) 10K type strain sequencing project: providing services to taxonomists for standard genome sequencing and annotation.</title>
        <authorList>
            <consortium name="The Broad Institute Genomics Platform"/>
            <consortium name="The Broad Institute Genome Sequencing Center for Infectious Disease"/>
            <person name="Wu L."/>
            <person name="Ma J."/>
        </authorList>
    </citation>
    <scope>NUCLEOTIDE SEQUENCE [LARGE SCALE GENOMIC DNA]</scope>
    <source>
        <strain evidence="3">TBRC 1276</strain>
    </source>
</reference>
<dbReference type="EMBL" id="JBHSBI010000030">
    <property type="protein sequence ID" value="MFC4013838.1"/>
    <property type="molecule type" value="Genomic_DNA"/>
</dbReference>
<comment type="caution">
    <text evidence="2">The sequence shown here is derived from an EMBL/GenBank/DDBJ whole genome shotgun (WGS) entry which is preliminary data.</text>
</comment>
<keyword evidence="3" id="KW-1185">Reference proteome</keyword>
<sequence>MLRHTLAGGLMLATSLVLTAGPGAHADIYAPYARAAAIVDANGTLNNFKNVVSSRLVSRGKYCVRVRSSVDVREALIQITSRDPVRLPQIAFRHPSPTCNEDNTVAVHVYNSASGQLADGGFDFAIL</sequence>
<keyword evidence="1" id="KW-0732">Signal</keyword>
<dbReference type="RefSeq" id="WP_379533692.1">
    <property type="nucleotide sequence ID" value="NZ_JBHSBI010000030.1"/>
</dbReference>
<evidence type="ECO:0000313" key="2">
    <source>
        <dbReference type="EMBL" id="MFC4013838.1"/>
    </source>
</evidence>
<feature type="signal peptide" evidence="1">
    <location>
        <begin position="1"/>
        <end position="26"/>
    </location>
</feature>
<proteinExistence type="predicted"/>
<protein>
    <submittedName>
        <fullName evidence="2">Uncharacterized protein</fullName>
    </submittedName>
</protein>
<accession>A0ABV8GLU4</accession>